<feature type="domain" description="Protein kinase" evidence="1">
    <location>
        <begin position="1"/>
        <end position="209"/>
    </location>
</feature>
<dbReference type="Gene3D" id="1.10.510.10">
    <property type="entry name" value="Transferase(Phosphotransferase) domain 1"/>
    <property type="match status" value="1"/>
</dbReference>
<dbReference type="GO" id="GO:0004672">
    <property type="term" value="F:protein kinase activity"/>
    <property type="evidence" value="ECO:0007669"/>
    <property type="project" value="InterPro"/>
</dbReference>
<protein>
    <submittedName>
        <fullName evidence="2">Kinase-like domain-containing protein</fullName>
    </submittedName>
</protein>
<dbReference type="InterPro" id="IPR011009">
    <property type="entry name" value="Kinase-like_dom_sf"/>
</dbReference>
<dbReference type="OrthoDB" id="2434538at2759"/>
<dbReference type="AlphaFoldDB" id="A0A8H3L352"/>
<comment type="caution">
    <text evidence="2">The sequence shown here is derived from an EMBL/GenBank/DDBJ whole genome shotgun (WGS) entry which is preliminary data.</text>
</comment>
<dbReference type="SUPFAM" id="SSF56112">
    <property type="entry name" value="Protein kinase-like (PK-like)"/>
    <property type="match status" value="1"/>
</dbReference>
<evidence type="ECO:0000259" key="1">
    <source>
        <dbReference type="PROSITE" id="PS50011"/>
    </source>
</evidence>
<dbReference type="Proteomes" id="UP000615446">
    <property type="component" value="Unassembled WGS sequence"/>
</dbReference>
<keyword evidence="2" id="KW-0808">Transferase</keyword>
<evidence type="ECO:0000313" key="2">
    <source>
        <dbReference type="EMBL" id="GES80948.1"/>
    </source>
</evidence>
<dbReference type="PROSITE" id="PS50011">
    <property type="entry name" value="PROTEIN_KINASE_DOM"/>
    <property type="match status" value="1"/>
</dbReference>
<evidence type="ECO:0000313" key="3">
    <source>
        <dbReference type="Proteomes" id="UP000615446"/>
    </source>
</evidence>
<keyword evidence="2" id="KW-0418">Kinase</keyword>
<dbReference type="GO" id="GO:0005524">
    <property type="term" value="F:ATP binding"/>
    <property type="evidence" value="ECO:0007669"/>
    <property type="project" value="InterPro"/>
</dbReference>
<proteinExistence type="predicted"/>
<dbReference type="EMBL" id="BLAL01000053">
    <property type="protein sequence ID" value="GES80948.1"/>
    <property type="molecule type" value="Genomic_DNA"/>
</dbReference>
<sequence>MIIWGLKNMHKLKIIHRDLHSGNIFFNIRHAYIGDFGISKPAIECTDNNNNETYECWHSDPKKRPSATDIFGKIREFQQNELIISYVDNQTRIIKSADIGPIAMNNPGAIYKSRPLSRMMQSAMSLRSSRCQPINFETDPFYYYQKNNVAFTDMSDNDRIIKRRKLSENENKCDPFTREIELDINIKSNQPQNNEYVTKEFDIDINNFI</sequence>
<accession>A0A8H3L352</accession>
<reference evidence="2" key="1">
    <citation type="submission" date="2019-10" db="EMBL/GenBank/DDBJ databases">
        <title>Conservation and host-specific expression of non-tandemly repeated heterogenous ribosome RNA gene in arbuscular mycorrhizal fungi.</title>
        <authorList>
            <person name="Maeda T."/>
            <person name="Kobayashi Y."/>
            <person name="Nakagawa T."/>
            <person name="Ezawa T."/>
            <person name="Yamaguchi K."/>
            <person name="Bino T."/>
            <person name="Nishimoto Y."/>
            <person name="Shigenobu S."/>
            <person name="Kawaguchi M."/>
        </authorList>
    </citation>
    <scope>NUCLEOTIDE SEQUENCE</scope>
    <source>
        <strain evidence="2">HR1</strain>
    </source>
</reference>
<dbReference type="InterPro" id="IPR000719">
    <property type="entry name" value="Prot_kinase_dom"/>
</dbReference>
<gene>
    <name evidence="2" type="ORF">RCL2_000820800</name>
</gene>
<organism evidence="2 3">
    <name type="scientific">Rhizophagus clarus</name>
    <dbReference type="NCBI Taxonomy" id="94130"/>
    <lineage>
        <taxon>Eukaryota</taxon>
        <taxon>Fungi</taxon>
        <taxon>Fungi incertae sedis</taxon>
        <taxon>Mucoromycota</taxon>
        <taxon>Glomeromycotina</taxon>
        <taxon>Glomeromycetes</taxon>
        <taxon>Glomerales</taxon>
        <taxon>Glomeraceae</taxon>
        <taxon>Rhizophagus</taxon>
    </lineage>
</organism>
<name>A0A8H3L352_9GLOM</name>